<dbReference type="SUPFAM" id="SSF53756">
    <property type="entry name" value="UDP-Glycosyltransferase/glycogen phosphorylase"/>
    <property type="match status" value="1"/>
</dbReference>
<keyword evidence="2" id="KW-1185">Reference proteome</keyword>
<gene>
    <name evidence="1" type="ORF">DQ356_07155</name>
</gene>
<accession>A0A368MWH4</accession>
<dbReference type="OrthoDB" id="791981at2"/>
<evidence type="ECO:0008006" key="3">
    <source>
        <dbReference type="Google" id="ProtNLM"/>
    </source>
</evidence>
<evidence type="ECO:0000313" key="1">
    <source>
        <dbReference type="EMBL" id="RCU42597.1"/>
    </source>
</evidence>
<dbReference type="Proteomes" id="UP000252172">
    <property type="component" value="Unassembled WGS sequence"/>
</dbReference>
<proteinExistence type="predicted"/>
<dbReference type="AlphaFoldDB" id="A0A368MWH4"/>
<comment type="caution">
    <text evidence="1">The sequence shown here is derived from an EMBL/GenBank/DDBJ whole genome shotgun (WGS) entry which is preliminary data.</text>
</comment>
<sequence length="403" mass="46917">MKDHKNSQSVTFFYPSKVVGGAELLFYRLAVALSKFEHLNVNYIDFKDGFIANEIRKRNNRIHVIIFKKISKIHLKDTVLVCPLSYLFEVIFHLKGNFRIFLWSIHPTALESRIIAVQRRSLRKYKNSEFGEELDLMIRKGGLYFMDLPNRDYQRNLFNLKNTTEEYLPIFVPETSLKKKYKQIENNKINVGWLGRLCTEKTNALMNVIEHCNLYLIKYPEIHITLHIIGDGDDKKLIEKTRKEERLNVILLGTLTGASLYNYLIENIDLVFAMGTSILECSSLSLATVAVDFSYSPIPTSNKFKYVYELQGYSVGEKYDPSNIYKHSFDDVINDIIYGQVKNHGSLCYEYFRRNHDIEAVQTKFIERLTKNNLCSNDIQESKFAKFKLSVSLSKLISYIKNA</sequence>
<dbReference type="EMBL" id="QPIE01000005">
    <property type="protein sequence ID" value="RCU42597.1"/>
    <property type="molecule type" value="Genomic_DNA"/>
</dbReference>
<name>A0A368MWH4_9FLAO</name>
<organism evidence="1 2">
    <name type="scientific">Chryseobacterium lacus</name>
    <dbReference type="NCBI Taxonomy" id="2058346"/>
    <lineage>
        <taxon>Bacteria</taxon>
        <taxon>Pseudomonadati</taxon>
        <taxon>Bacteroidota</taxon>
        <taxon>Flavobacteriia</taxon>
        <taxon>Flavobacteriales</taxon>
        <taxon>Weeksellaceae</taxon>
        <taxon>Chryseobacterium group</taxon>
        <taxon>Chryseobacterium</taxon>
    </lineage>
</organism>
<reference evidence="1 2" key="1">
    <citation type="submission" date="2018-07" db="EMBL/GenBank/DDBJ databases">
        <title>Chryseobacterium lacus sp. nov., isolated from lake water.</title>
        <authorList>
            <person name="Li C.-M."/>
        </authorList>
    </citation>
    <scope>NUCLEOTIDE SEQUENCE [LARGE SCALE GENOMIC DNA]</scope>
    <source>
        <strain evidence="1 2">YLOS41</strain>
    </source>
</reference>
<evidence type="ECO:0000313" key="2">
    <source>
        <dbReference type="Proteomes" id="UP000252172"/>
    </source>
</evidence>
<dbReference type="RefSeq" id="WP_114303809.1">
    <property type="nucleotide sequence ID" value="NZ_QPIE01000005.1"/>
</dbReference>
<protein>
    <recommendedName>
        <fullName evidence="3">Glycosyltransferase</fullName>
    </recommendedName>
</protein>